<organism evidence="2 3">
    <name type="scientific">Streptomonospora alba</name>
    <dbReference type="NCBI Taxonomy" id="183763"/>
    <lineage>
        <taxon>Bacteria</taxon>
        <taxon>Bacillati</taxon>
        <taxon>Actinomycetota</taxon>
        <taxon>Actinomycetes</taxon>
        <taxon>Streptosporangiales</taxon>
        <taxon>Nocardiopsidaceae</taxon>
        <taxon>Streptomonospora</taxon>
    </lineage>
</organism>
<feature type="region of interest" description="Disordered" evidence="1">
    <location>
        <begin position="48"/>
        <end position="69"/>
    </location>
</feature>
<sequence>MAQPTFIEVQKALSGADYPSSRDELVQHAKAKNADEGVVDALQRLPHRQYGGPDEVSGDIAGVTGESEG</sequence>
<dbReference type="InterPro" id="IPR021527">
    <property type="entry name" value="DUF2795"/>
</dbReference>
<protein>
    <recommendedName>
        <fullName evidence="4">DUF2795 domain-containing protein</fullName>
    </recommendedName>
</protein>
<dbReference type="STRING" id="183763.LP52_18930"/>
<evidence type="ECO:0000313" key="2">
    <source>
        <dbReference type="EMBL" id="KIH97499.1"/>
    </source>
</evidence>
<evidence type="ECO:0008006" key="4">
    <source>
        <dbReference type="Google" id="ProtNLM"/>
    </source>
</evidence>
<evidence type="ECO:0000256" key="1">
    <source>
        <dbReference type="SAM" id="MobiDB-lite"/>
    </source>
</evidence>
<dbReference type="AlphaFoldDB" id="A0A0C2FE69"/>
<dbReference type="Proteomes" id="UP000031675">
    <property type="component" value="Unassembled WGS sequence"/>
</dbReference>
<evidence type="ECO:0000313" key="3">
    <source>
        <dbReference type="Proteomes" id="UP000031675"/>
    </source>
</evidence>
<reference evidence="3" key="1">
    <citation type="journal article" date="2015" name="Chem. Biol.">
        <title>Structure, bioactivity, and resistance mechanism of streptomonomicin, an unusual lasso Peptide from an understudied halophilic actinomycete.</title>
        <authorList>
            <person name="Metelev M."/>
            <person name="Tietz J.I."/>
            <person name="Melby J.O."/>
            <person name="Blair P.M."/>
            <person name="Zhu L."/>
            <person name="Livnat I."/>
            <person name="Severinov K."/>
            <person name="Mitchell D.A."/>
        </authorList>
    </citation>
    <scope>NUCLEOTIDE SEQUENCE [LARGE SCALE GENOMIC DNA]</scope>
    <source>
        <strain evidence="3">YIM 90003</strain>
    </source>
</reference>
<name>A0A0C2FE69_9ACTN</name>
<dbReference type="EMBL" id="JROO01000037">
    <property type="protein sequence ID" value="KIH97499.1"/>
    <property type="molecule type" value="Genomic_DNA"/>
</dbReference>
<accession>A0A0C2FE69</accession>
<dbReference type="RefSeq" id="WP_040275477.1">
    <property type="nucleotide sequence ID" value="NZ_JROO01000037.1"/>
</dbReference>
<gene>
    <name evidence="2" type="ORF">LP52_18930</name>
</gene>
<proteinExistence type="predicted"/>
<dbReference type="Pfam" id="PF11387">
    <property type="entry name" value="DUF2795"/>
    <property type="match status" value="1"/>
</dbReference>
<keyword evidence="3" id="KW-1185">Reference proteome</keyword>
<comment type="caution">
    <text evidence="2">The sequence shown here is derived from an EMBL/GenBank/DDBJ whole genome shotgun (WGS) entry which is preliminary data.</text>
</comment>